<keyword evidence="2" id="KW-1003">Cell membrane</keyword>
<comment type="subcellular location">
    <subcellularLocation>
        <location evidence="1">Cell membrane</location>
        <topology evidence="1">Multi-pass membrane protein</topology>
    </subcellularLocation>
</comment>
<keyword evidence="5 6" id="KW-0472">Membrane</keyword>
<dbReference type="RefSeq" id="WP_015819350.1">
    <property type="nucleotide sequence ID" value="NC_012997.1"/>
</dbReference>
<keyword evidence="3 6" id="KW-0812">Transmembrane</keyword>
<dbReference type="PANTHER" id="PTHR30287">
    <property type="entry name" value="MEMBRANE COMPONENT OF PREDICTED ABC SUPERFAMILY METABOLITE UPTAKE TRANSPORTER"/>
    <property type="match status" value="1"/>
</dbReference>
<feature type="transmembrane region" description="Helical" evidence="6">
    <location>
        <begin position="347"/>
        <end position="369"/>
    </location>
</feature>
<dbReference type="KEGG" id="ttu:TERTU_1704"/>
<name>C5BU45_TERTT</name>
<evidence type="ECO:0000256" key="5">
    <source>
        <dbReference type="ARBA" id="ARBA00023136"/>
    </source>
</evidence>
<proteinExistence type="predicted"/>
<dbReference type="HOGENOM" id="CLU_009475_2_0_6"/>
<dbReference type="GO" id="GO:0005886">
    <property type="term" value="C:plasma membrane"/>
    <property type="evidence" value="ECO:0007669"/>
    <property type="project" value="UniProtKB-SubCell"/>
</dbReference>
<dbReference type="OrthoDB" id="5292592at2"/>
<evidence type="ECO:0000256" key="6">
    <source>
        <dbReference type="SAM" id="Phobius"/>
    </source>
</evidence>
<keyword evidence="9" id="KW-1185">Reference proteome</keyword>
<feature type="transmembrane region" description="Helical" evidence="6">
    <location>
        <begin position="465"/>
        <end position="484"/>
    </location>
</feature>
<evidence type="ECO:0000256" key="3">
    <source>
        <dbReference type="ARBA" id="ARBA00022692"/>
    </source>
</evidence>
<evidence type="ECO:0000256" key="1">
    <source>
        <dbReference type="ARBA" id="ARBA00004651"/>
    </source>
</evidence>
<evidence type="ECO:0000259" key="7">
    <source>
        <dbReference type="Pfam" id="PF02687"/>
    </source>
</evidence>
<evidence type="ECO:0000256" key="2">
    <source>
        <dbReference type="ARBA" id="ARBA00022475"/>
    </source>
</evidence>
<protein>
    <submittedName>
        <fullName evidence="8">Efflux ABC transporter, permease protein</fullName>
    </submittedName>
</protein>
<gene>
    <name evidence="8" type="ordered locus">TERTU_1704</name>
</gene>
<feature type="transmembrane region" description="Helical" evidence="6">
    <location>
        <begin position="390"/>
        <end position="408"/>
    </location>
</feature>
<accession>C5BU45</accession>
<organism evidence="8 9">
    <name type="scientific">Teredinibacter turnerae (strain ATCC 39867 / T7901)</name>
    <dbReference type="NCBI Taxonomy" id="377629"/>
    <lineage>
        <taxon>Bacteria</taxon>
        <taxon>Pseudomonadati</taxon>
        <taxon>Pseudomonadota</taxon>
        <taxon>Gammaproteobacteria</taxon>
        <taxon>Cellvibrionales</taxon>
        <taxon>Cellvibrionaceae</taxon>
        <taxon>Teredinibacter</taxon>
    </lineage>
</organism>
<feature type="transmembrane region" description="Helical" evidence="6">
    <location>
        <begin position="298"/>
        <end position="327"/>
    </location>
</feature>
<feature type="transmembrane region" description="Helical" evidence="6">
    <location>
        <begin position="706"/>
        <end position="729"/>
    </location>
</feature>
<feature type="transmembrane region" description="Helical" evidence="6">
    <location>
        <begin position="253"/>
        <end position="277"/>
    </location>
</feature>
<keyword evidence="4 6" id="KW-1133">Transmembrane helix</keyword>
<sequence>MKSIFTLLWRDFRGGELTILILSLMLATATVTSITLFTDRIQNSILDEATEFLAADAQIRSSMPIAQSTLDAAANHNLQTAQIQSFRAMAFSDNGMQLVAAKGVSEGYPLKGAVTVADSPFGIGSNVSHGPEPGNVWLASRLFGALDIAIGDTVSVGDAQFTVTKALIKEPDAPESFFGVAPRAMMNLADIPRTGAIQPGSRVNFSVLLMGDAASLTSFHQAVLAEDSPHTRWVGVEQSNRNIGDALARAQQFLLLAGSLSVLLCGVAIAMAARRYAGRQAGTVALLKTFGQTPDRILLRYAIVLLCLGVASTALGAISGWGLHLVILAALANLLPEGLSAANPGAYLSGSLAGLIALLAFAAPPLLALRQVPPARVLREAGTDGFLNPKIAAGIGLLAIVALIYFYSRDLAMTLILALGCIVIIGGGSLLAWALMRAGKSSVSGLGSAWRIGFANLQRHQGLNAIQITIFAALIMLMLILVALRTELIQQWQRQLPDDAPNHFLFNVFNDEKPQIQALMDAQNIPHRPFYPMLRGRLTEVNGESVKPRVEAAESSMDYQRELNLTWATTLGEDNTVTAGTWHGAASDEPAQIEVSAEEEYAKGLHLKLGDTLRFSIAGQQVDAKLTSIRDVQWDSMNPNFFMIFSQPLLDNTATNWLTSFYLAENQKTWLNTLGRQFPTVSVVELDQMIGQIQNIIGQVSLAVEFVLVLVLAAGLVVLVTSIQASLDIRFQESAILRTMGAPRELVNRILLIEFAGLGFMAGLLAAIGAQAALFYLQTQVFDLRFEPSIILSLCGPLLGALLIGFTGWASTRRVTQHPPLTILRNL</sequence>
<reference evidence="8 9" key="1">
    <citation type="journal article" date="2009" name="PLoS ONE">
        <title>The complete genome of Teredinibacter turnerae T7901: an intracellular endosymbiont of marine wood-boring bivalves (shipworms).</title>
        <authorList>
            <person name="Yang J.C."/>
            <person name="Madupu R."/>
            <person name="Durkin A.S."/>
            <person name="Ekborg N.A."/>
            <person name="Pedamallu C.S."/>
            <person name="Hostetler J.B."/>
            <person name="Radune D."/>
            <person name="Toms B.S."/>
            <person name="Henrissat B."/>
            <person name="Coutinho P.M."/>
            <person name="Schwarz S."/>
            <person name="Field L."/>
            <person name="Trindade-Silva A.E."/>
            <person name="Soares C.A.G."/>
            <person name="Elshahawi S."/>
            <person name="Hanora A."/>
            <person name="Schmidt E.W."/>
            <person name="Haygood M.G."/>
            <person name="Posfai J."/>
            <person name="Benner J."/>
            <person name="Madinger C."/>
            <person name="Nove J."/>
            <person name="Anton B."/>
            <person name="Chaudhary K."/>
            <person name="Foster J."/>
            <person name="Holman A."/>
            <person name="Kumar S."/>
            <person name="Lessard P.A."/>
            <person name="Luyten Y.A."/>
            <person name="Slatko B."/>
            <person name="Wood N."/>
            <person name="Wu B."/>
            <person name="Teplitski M."/>
            <person name="Mougous J.D."/>
            <person name="Ward N."/>
            <person name="Eisen J.A."/>
            <person name="Badger J.H."/>
            <person name="Distel D.L."/>
        </authorList>
    </citation>
    <scope>NUCLEOTIDE SEQUENCE [LARGE SCALE GENOMIC DNA]</scope>
    <source>
        <strain evidence="9">ATCC 39867 / T7901</strain>
    </source>
</reference>
<dbReference type="STRING" id="377629.TERTU_1704"/>
<dbReference type="InterPro" id="IPR038766">
    <property type="entry name" value="Membrane_comp_ABC_pdt"/>
</dbReference>
<feature type="transmembrane region" description="Helical" evidence="6">
    <location>
        <begin position="789"/>
        <end position="810"/>
    </location>
</feature>
<dbReference type="eggNOG" id="COG3127">
    <property type="taxonomic scope" value="Bacteria"/>
</dbReference>
<evidence type="ECO:0000313" key="8">
    <source>
        <dbReference type="EMBL" id="ACR13237.1"/>
    </source>
</evidence>
<evidence type="ECO:0000256" key="4">
    <source>
        <dbReference type="ARBA" id="ARBA00022989"/>
    </source>
</evidence>
<dbReference type="PANTHER" id="PTHR30287:SF1">
    <property type="entry name" value="INNER MEMBRANE PROTEIN"/>
    <property type="match status" value="1"/>
</dbReference>
<feature type="transmembrane region" description="Helical" evidence="6">
    <location>
        <begin position="414"/>
        <end position="436"/>
    </location>
</feature>
<dbReference type="InterPro" id="IPR003838">
    <property type="entry name" value="ABC3_permease_C"/>
</dbReference>
<feature type="domain" description="ABC3 transporter permease C-terminal" evidence="7">
    <location>
        <begin position="706"/>
        <end position="820"/>
    </location>
</feature>
<dbReference type="Pfam" id="PF02687">
    <property type="entry name" value="FtsX"/>
    <property type="match status" value="1"/>
</dbReference>
<dbReference type="EMBL" id="CP001614">
    <property type="protein sequence ID" value="ACR13237.1"/>
    <property type="molecule type" value="Genomic_DNA"/>
</dbReference>
<evidence type="ECO:0000313" key="9">
    <source>
        <dbReference type="Proteomes" id="UP000009080"/>
    </source>
</evidence>
<feature type="transmembrane region" description="Helical" evidence="6">
    <location>
        <begin position="750"/>
        <end position="777"/>
    </location>
</feature>
<dbReference type="AlphaFoldDB" id="C5BU45"/>
<dbReference type="Proteomes" id="UP000009080">
    <property type="component" value="Chromosome"/>
</dbReference>